<dbReference type="InParanoid" id="T1FFK2"/>
<dbReference type="Proteomes" id="UP000015101">
    <property type="component" value="Unassembled WGS sequence"/>
</dbReference>
<keyword evidence="3" id="KW-1185">Reference proteome</keyword>
<accession>T1FFK2</accession>
<reference evidence="1 3" key="2">
    <citation type="journal article" date="2013" name="Nature">
        <title>Insights into bilaterian evolution from three spiralian genomes.</title>
        <authorList>
            <person name="Simakov O."/>
            <person name="Marletaz F."/>
            <person name="Cho S.J."/>
            <person name="Edsinger-Gonzales E."/>
            <person name="Havlak P."/>
            <person name="Hellsten U."/>
            <person name="Kuo D.H."/>
            <person name="Larsson T."/>
            <person name="Lv J."/>
            <person name="Arendt D."/>
            <person name="Savage R."/>
            <person name="Osoegawa K."/>
            <person name="de Jong P."/>
            <person name="Grimwood J."/>
            <person name="Chapman J.A."/>
            <person name="Shapiro H."/>
            <person name="Aerts A."/>
            <person name="Otillar R.P."/>
            <person name="Terry A.Y."/>
            <person name="Boore J.L."/>
            <person name="Grigoriev I.V."/>
            <person name="Lindberg D.R."/>
            <person name="Seaver E.C."/>
            <person name="Weisblat D.A."/>
            <person name="Putnam N.H."/>
            <person name="Rokhsar D.S."/>
        </authorList>
    </citation>
    <scope>NUCLEOTIDE SEQUENCE</scope>
</reference>
<dbReference type="KEGG" id="hro:HELRODRAFT_180189"/>
<evidence type="ECO:0000313" key="2">
    <source>
        <dbReference type="EnsemblMetazoa" id="HelroP180189"/>
    </source>
</evidence>
<protein>
    <recommendedName>
        <fullName evidence="4">ILEI/PANDER domain-containing protein</fullName>
    </recommendedName>
</protein>
<reference evidence="2" key="3">
    <citation type="submission" date="2015-06" db="UniProtKB">
        <authorList>
            <consortium name="EnsemblMetazoa"/>
        </authorList>
    </citation>
    <scope>IDENTIFICATION</scope>
</reference>
<reference evidence="3" key="1">
    <citation type="submission" date="2012-12" db="EMBL/GenBank/DDBJ databases">
        <authorList>
            <person name="Hellsten U."/>
            <person name="Grimwood J."/>
            <person name="Chapman J.A."/>
            <person name="Shapiro H."/>
            <person name="Aerts A."/>
            <person name="Otillar R.P."/>
            <person name="Terry A.Y."/>
            <person name="Boore J.L."/>
            <person name="Simakov O."/>
            <person name="Marletaz F."/>
            <person name="Cho S.-J."/>
            <person name="Edsinger-Gonzales E."/>
            <person name="Havlak P."/>
            <person name="Kuo D.-H."/>
            <person name="Larsson T."/>
            <person name="Lv J."/>
            <person name="Arendt D."/>
            <person name="Savage R."/>
            <person name="Osoegawa K."/>
            <person name="de Jong P."/>
            <person name="Lindberg D.R."/>
            <person name="Seaver E.C."/>
            <person name="Weisblat D.A."/>
            <person name="Putnam N.H."/>
            <person name="Grigoriev I.V."/>
            <person name="Rokhsar D.S."/>
        </authorList>
    </citation>
    <scope>NUCLEOTIDE SEQUENCE</scope>
</reference>
<dbReference type="AlphaFoldDB" id="T1FFK2"/>
<evidence type="ECO:0000313" key="3">
    <source>
        <dbReference type="Proteomes" id="UP000015101"/>
    </source>
</evidence>
<name>T1FFK2_HELRO</name>
<dbReference type="CTD" id="20207601"/>
<dbReference type="RefSeq" id="XP_009027779.1">
    <property type="nucleotide sequence ID" value="XM_009029531.1"/>
</dbReference>
<evidence type="ECO:0008006" key="4">
    <source>
        <dbReference type="Google" id="ProtNLM"/>
    </source>
</evidence>
<dbReference type="EMBL" id="AMQM01007125">
    <property type="status" value="NOT_ANNOTATED_CDS"/>
    <property type="molecule type" value="Genomic_DNA"/>
</dbReference>
<dbReference type="EnsemblMetazoa" id="HelroT180189">
    <property type="protein sequence ID" value="HelroP180189"/>
    <property type="gene ID" value="HelroG180189"/>
</dbReference>
<dbReference type="EMBL" id="KB097572">
    <property type="protein sequence ID" value="ESN94032.1"/>
    <property type="molecule type" value="Genomic_DNA"/>
</dbReference>
<evidence type="ECO:0000313" key="1">
    <source>
        <dbReference type="EMBL" id="ESN94032.1"/>
    </source>
</evidence>
<proteinExistence type="predicted"/>
<dbReference type="HOGENOM" id="CLU_2029216_0_0_1"/>
<dbReference type="GeneID" id="20207601"/>
<gene>
    <name evidence="2" type="primary">20207601</name>
    <name evidence="1" type="ORF">HELRODRAFT_180189</name>
</gene>
<sequence length="122" mass="13827">MIVGQTSDETQQNIAGAADYLKSVNLDVSRLPFRGKWIFVWQQGAYEKTQSLLDNGNVVFSKQFVISNTAIHLNKTFYRQNIERNDNAVSMSEFLRNKKQEINEGTFLPGSFLCDPNCGTVE</sequence>
<organism evidence="2 3">
    <name type="scientific">Helobdella robusta</name>
    <name type="common">Californian leech</name>
    <dbReference type="NCBI Taxonomy" id="6412"/>
    <lineage>
        <taxon>Eukaryota</taxon>
        <taxon>Metazoa</taxon>
        <taxon>Spiralia</taxon>
        <taxon>Lophotrochozoa</taxon>
        <taxon>Annelida</taxon>
        <taxon>Clitellata</taxon>
        <taxon>Hirudinea</taxon>
        <taxon>Rhynchobdellida</taxon>
        <taxon>Glossiphoniidae</taxon>
        <taxon>Helobdella</taxon>
    </lineage>
</organism>